<comment type="caution">
    <text evidence="1">The sequence shown here is derived from an EMBL/GenBank/DDBJ whole genome shotgun (WGS) entry which is preliminary data.</text>
</comment>
<dbReference type="Proteomes" id="UP000257109">
    <property type="component" value="Unassembled WGS sequence"/>
</dbReference>
<dbReference type="EMBL" id="QJKJ01014285">
    <property type="protein sequence ID" value="RDX64641.1"/>
    <property type="molecule type" value="Genomic_DNA"/>
</dbReference>
<sequence>MAAELDKALISVPRLGRPDWATMLGLLCSFRLLDCRVGQSGRESAGTTSPRLGLFLMGQDSKHSSTWSTFISLSRNAYALPPHAKAGMRHLRAFKGALWKSSTVGVFFGQRMGLGLLGSNYSFLSMVVTNNILYGGESNMVANHMANLAYQSDLGLHKY</sequence>
<reference evidence="1" key="1">
    <citation type="submission" date="2018-05" db="EMBL/GenBank/DDBJ databases">
        <title>Draft genome of Mucuna pruriens seed.</title>
        <authorList>
            <person name="Nnadi N.E."/>
            <person name="Vos R."/>
            <person name="Hasami M.H."/>
            <person name="Devisetty U.K."/>
            <person name="Aguiy J.C."/>
        </authorList>
    </citation>
    <scope>NUCLEOTIDE SEQUENCE [LARGE SCALE GENOMIC DNA]</scope>
    <source>
        <strain evidence="1">JCA_2017</strain>
    </source>
</reference>
<organism evidence="1 2">
    <name type="scientific">Mucuna pruriens</name>
    <name type="common">Velvet bean</name>
    <name type="synonym">Dolichos pruriens</name>
    <dbReference type="NCBI Taxonomy" id="157652"/>
    <lineage>
        <taxon>Eukaryota</taxon>
        <taxon>Viridiplantae</taxon>
        <taxon>Streptophyta</taxon>
        <taxon>Embryophyta</taxon>
        <taxon>Tracheophyta</taxon>
        <taxon>Spermatophyta</taxon>
        <taxon>Magnoliopsida</taxon>
        <taxon>eudicotyledons</taxon>
        <taxon>Gunneridae</taxon>
        <taxon>Pentapetalae</taxon>
        <taxon>rosids</taxon>
        <taxon>fabids</taxon>
        <taxon>Fabales</taxon>
        <taxon>Fabaceae</taxon>
        <taxon>Papilionoideae</taxon>
        <taxon>50 kb inversion clade</taxon>
        <taxon>NPAAA clade</taxon>
        <taxon>indigoferoid/millettioid clade</taxon>
        <taxon>Phaseoleae</taxon>
        <taxon>Mucuna</taxon>
    </lineage>
</organism>
<proteinExistence type="predicted"/>
<feature type="non-terminal residue" evidence="1">
    <location>
        <position position="1"/>
    </location>
</feature>
<evidence type="ECO:0000313" key="2">
    <source>
        <dbReference type="Proteomes" id="UP000257109"/>
    </source>
</evidence>
<gene>
    <name evidence="1" type="ORF">CR513_56781</name>
</gene>
<evidence type="ECO:0000313" key="1">
    <source>
        <dbReference type="EMBL" id="RDX64641.1"/>
    </source>
</evidence>
<keyword evidence="2" id="KW-1185">Reference proteome</keyword>
<name>A0A371EF21_MUCPR</name>
<accession>A0A371EF21</accession>
<protein>
    <submittedName>
        <fullName evidence="1">Uncharacterized protein</fullName>
    </submittedName>
</protein>
<dbReference type="AlphaFoldDB" id="A0A371EF21"/>